<dbReference type="Proteomes" id="UP000192356">
    <property type="component" value="Unassembled WGS sequence"/>
</dbReference>
<comment type="caution">
    <text evidence="1">The sequence shown here is derived from an EMBL/GenBank/DDBJ whole genome shotgun (WGS) entry which is preliminary data.</text>
</comment>
<protein>
    <submittedName>
        <fullName evidence="1">Uncharacterized protein</fullName>
    </submittedName>
</protein>
<reference evidence="1 2" key="1">
    <citation type="journal article" date="2017" name="Environ. Microbiol.">
        <title>Decay of the glycolytic pathway and adaptation to intranuclear parasitism within Enterocytozoonidae microsporidia.</title>
        <authorList>
            <person name="Wiredu Boakye D."/>
            <person name="Jaroenlak P."/>
            <person name="Prachumwat A."/>
            <person name="Williams T.A."/>
            <person name="Bateman K.S."/>
            <person name="Itsathitphaisarn O."/>
            <person name="Sritunyalucksana K."/>
            <person name="Paszkiewicz K.H."/>
            <person name="Moore K.A."/>
            <person name="Stentiford G.D."/>
            <person name="Williams B.A."/>
        </authorList>
    </citation>
    <scope>NUCLEOTIDE SEQUENCE [LARGE SCALE GENOMIC DNA]</scope>
    <source>
        <strain evidence="1 2">GB1</strain>
    </source>
</reference>
<name>A0A1X0QCR9_9MICR</name>
<dbReference type="VEuPathDB" id="MicrosporidiaDB:A0H76_1463"/>
<keyword evidence="2" id="KW-1185">Reference proteome</keyword>
<evidence type="ECO:0000313" key="2">
    <source>
        <dbReference type="Proteomes" id="UP000192356"/>
    </source>
</evidence>
<evidence type="ECO:0000313" key="1">
    <source>
        <dbReference type="EMBL" id="ORD97454.1"/>
    </source>
</evidence>
<dbReference type="VEuPathDB" id="MicrosporidiaDB:HERIO_686"/>
<sequence length="163" mass="19297">MDIGIFIRYVFLLRDQSSVQGLEENVNFLSLLLNNSELVIEWWILKKNIDDSYSTNSTDDYPIYKIMDFKKKINMKSNENNDEYQNRQIILMNDNEIKEIFENCINLLNEQSNCNEKELLKKLKDLIFSKVQRSELQPGFFSKNSEIDFMSLLNNLESQSSRS</sequence>
<gene>
    <name evidence="1" type="ORF">HERIO_686</name>
</gene>
<dbReference type="AlphaFoldDB" id="A0A1X0QCR9"/>
<organism evidence="1 2">
    <name type="scientific">Hepatospora eriocheir</name>
    <dbReference type="NCBI Taxonomy" id="1081669"/>
    <lineage>
        <taxon>Eukaryota</taxon>
        <taxon>Fungi</taxon>
        <taxon>Fungi incertae sedis</taxon>
        <taxon>Microsporidia</taxon>
        <taxon>Hepatosporidae</taxon>
        <taxon>Hepatospora</taxon>
    </lineage>
</organism>
<dbReference type="EMBL" id="LVKB01000022">
    <property type="protein sequence ID" value="ORD97454.1"/>
    <property type="molecule type" value="Genomic_DNA"/>
</dbReference>
<accession>A0A1X0QCR9</accession>
<proteinExistence type="predicted"/>